<evidence type="ECO:0000313" key="3">
    <source>
        <dbReference type="Proteomes" id="UP000183155"/>
    </source>
</evidence>
<dbReference type="InterPro" id="IPR002725">
    <property type="entry name" value="YgjP-like_metallopeptidase"/>
</dbReference>
<dbReference type="Gene3D" id="3.30.2010.10">
    <property type="entry name" value="Metalloproteases ('zincins'), catalytic domain"/>
    <property type="match status" value="1"/>
</dbReference>
<gene>
    <name evidence="2" type="ORF">SAMN04490203_0433</name>
</gene>
<evidence type="ECO:0000259" key="1">
    <source>
        <dbReference type="Pfam" id="PF01863"/>
    </source>
</evidence>
<dbReference type="EMBL" id="FNRS01000001">
    <property type="protein sequence ID" value="SEB50333.1"/>
    <property type="molecule type" value="Genomic_DNA"/>
</dbReference>
<dbReference type="PANTHER" id="PTHR30399">
    <property type="entry name" value="UNCHARACTERIZED PROTEIN YGJP"/>
    <property type="match status" value="1"/>
</dbReference>
<dbReference type="PANTHER" id="PTHR30399:SF1">
    <property type="entry name" value="UTP PYROPHOSPHATASE"/>
    <property type="match status" value="1"/>
</dbReference>
<dbReference type="InterPro" id="IPR053136">
    <property type="entry name" value="UTP_pyrophosphatase-like"/>
</dbReference>
<name>A0A1H4JVX3_PSETA</name>
<evidence type="ECO:0000313" key="2">
    <source>
        <dbReference type="EMBL" id="SEB50333.1"/>
    </source>
</evidence>
<reference evidence="2 3" key="1">
    <citation type="submission" date="2016-10" db="EMBL/GenBank/DDBJ databases">
        <authorList>
            <person name="Varghese N."/>
            <person name="Submissions S."/>
        </authorList>
    </citation>
    <scope>NUCLEOTIDE SEQUENCE [LARGE SCALE GENOMIC DNA]</scope>
    <source>
        <strain evidence="2 3">BS3652</strain>
    </source>
</reference>
<proteinExistence type="predicted"/>
<comment type="caution">
    <text evidence="2">The sequence shown here is derived from an EMBL/GenBank/DDBJ whole genome shotgun (WGS) entry which is preliminary data.</text>
</comment>
<sequence>MAFNAATRAWGESIFSEASFSYQHKYLTFTPPGRTGVYWYRANARAHDWAEFATLVHFYAVRWRPMTALKYLQAYPQTLQDQVRQLIERDQLGSYLNERYPQRHAVQSDKALYAYALELKQEYLRNAPSFDKVLFDNRLDLTHRALGLHTTISRVQGGKLKAKKELRVASLFKDAAPEFLKMIVVHELAHLKESDHNKAFYKLCEYMLPGYHQLEFDLRVYLTWRDMQGKPKAL</sequence>
<dbReference type="CDD" id="cd07344">
    <property type="entry name" value="M48_yhfN_like"/>
    <property type="match status" value="1"/>
</dbReference>
<dbReference type="Proteomes" id="UP000183155">
    <property type="component" value="Unassembled WGS sequence"/>
</dbReference>
<organism evidence="2 3">
    <name type="scientific">Pseudomonas taetrolens</name>
    <dbReference type="NCBI Taxonomy" id="47884"/>
    <lineage>
        <taxon>Bacteria</taxon>
        <taxon>Pseudomonadati</taxon>
        <taxon>Pseudomonadota</taxon>
        <taxon>Gammaproteobacteria</taxon>
        <taxon>Pseudomonadales</taxon>
        <taxon>Pseudomonadaceae</taxon>
        <taxon>Pseudomonas</taxon>
    </lineage>
</organism>
<protein>
    <recommendedName>
        <fullName evidence="1">YgjP-like metallopeptidase domain-containing protein</fullName>
    </recommendedName>
</protein>
<accession>A0A1H4JVX3</accession>
<dbReference type="Pfam" id="PF01863">
    <property type="entry name" value="YgjP-like"/>
    <property type="match status" value="1"/>
</dbReference>
<feature type="domain" description="YgjP-like metallopeptidase" evidence="1">
    <location>
        <begin position="159"/>
        <end position="218"/>
    </location>
</feature>
<keyword evidence="3" id="KW-1185">Reference proteome</keyword>